<proteinExistence type="predicted"/>
<dbReference type="Gene3D" id="3.90.1570.30">
    <property type="match status" value="1"/>
</dbReference>
<dbReference type="InterPro" id="IPR006935">
    <property type="entry name" value="Helicase/UvrB_N"/>
</dbReference>
<accession>A0ABP6RKU1</accession>
<sequence>MLIAWLGASAESYALTDPGAAMFKARQFGEAMAKWLVKKSGTRFSGDHQNDRLRALGEAGVVEGKVAEAFHEVRKAGNVAVHEFYADRQQALRAVERCFQLGYWLHRGVTGDRAVRSFVPPSQLRGPDPVSEEERRARDELQDALEQHRAKLFETRSDLESAQVARERVEAELERVARQARESDELAKHQSDLIERMIAERDAAKPEKVTASERENFVRRMRGAAKPPLAEREVRTRLETELELAGWAVQERNVLDLHSYQGVAVREVHMGRGYADYLLYVDRKPVGVIETKSEGNDLTAAQAQAANYAHGLTESQQSNAWRTPLPFQYVTDGNEVRFYNDLDPDPRTRRIFAVHQPGTLARWMKDADEDPAAPTVRAKLARLPQSSLAGQSLRTAQRRAIEGLERSLAENRQRALIQMATGAGKTYMAAASTYRWLRHAGARRVLFLVDRNNLGDQAAGEFRNFRVPDGGRKFDELYNTEKLAGDVVPDSLNVTVCTIQRLWLALTGKQNPGGDDEEAEERVEEVTGDAPVEVGYSSAIPPETFDFIVIDECHRSIYGKWRAVLEYFDAFLVGLTATPLPMTFGFFDQNLVSEYSYDESVADGVNVQFEVYRIGTRIEQDGSTIDKGTVVPVRNTKTRRDRLEDLDEDYVYSGKQEGRQTISKSRLREVLKEFRQKLWSDIFPEARGRRLVPKTLIFAKTDEHAEEIVEAVKDVFGKGDSFVQKITAKAKQPKLRLKNFQTDPELRIAVTVDMIATGTDVKSLEVVFFLREPKTWYLFEQMKGRGARTIGEDDLRQVTPDATAKTHFVIVDAVGVTDSPRIETRPLQQFTERQISLEKLLRKTGAGELTTDEFSTLAGRVAALHAQLTDEERGEVSELSGEPIGEVVSTLVRAAGADQRSEAFHAAGKAAVAGLEKDSPEYEEKYENAGNQAVQDMTEAALRPLASNPELRNRLLELRRAHDLVIDEVSRDEVTISRGLTAEERAREKVSSFRQYMREHQAEIAPLQLAFQERRDLGQVYGALQRLAKRLARPPHQWTPQTLLDAYDELGKVGSRRTAEAGVPELVGILRHELGLDDEVRPYAELVRERYEGWLLRQEQQGAVFSADQQWWLNTIRDVVCRNITIEAADLRQDPFTERGGTQGFQRDFGPMAADILEELNQELSA</sequence>
<dbReference type="Proteomes" id="UP001500483">
    <property type="component" value="Unassembled WGS sequence"/>
</dbReference>
<comment type="caution">
    <text evidence="3">The sequence shown here is derived from an EMBL/GenBank/DDBJ whole genome shotgun (WGS) entry which is preliminary data.</text>
</comment>
<dbReference type="PROSITE" id="PS51192">
    <property type="entry name" value="HELICASE_ATP_BIND_1"/>
    <property type="match status" value="1"/>
</dbReference>
<dbReference type="Gene3D" id="3.40.50.300">
    <property type="entry name" value="P-loop containing nucleotide triphosphate hydrolases"/>
    <property type="match status" value="2"/>
</dbReference>
<name>A0ABP6RKU1_9PSEU</name>
<reference evidence="4" key="1">
    <citation type="journal article" date="2019" name="Int. J. Syst. Evol. Microbiol.">
        <title>The Global Catalogue of Microorganisms (GCM) 10K type strain sequencing project: providing services to taxonomists for standard genome sequencing and annotation.</title>
        <authorList>
            <consortium name="The Broad Institute Genomics Platform"/>
            <consortium name="The Broad Institute Genome Sequencing Center for Infectious Disease"/>
            <person name="Wu L."/>
            <person name="Ma J."/>
        </authorList>
    </citation>
    <scope>NUCLEOTIDE SEQUENCE [LARGE SCALE GENOMIC DNA]</scope>
    <source>
        <strain evidence="4">JCM 9687</strain>
    </source>
</reference>
<dbReference type="EMBL" id="BAAAYK010000038">
    <property type="protein sequence ID" value="GAA3355920.1"/>
    <property type="molecule type" value="Genomic_DNA"/>
</dbReference>
<dbReference type="InterPro" id="IPR025285">
    <property type="entry name" value="DUF4145"/>
</dbReference>
<dbReference type="PANTHER" id="PTHR47396">
    <property type="entry name" value="TYPE I RESTRICTION ENZYME ECOKI R PROTEIN"/>
    <property type="match status" value="1"/>
</dbReference>
<dbReference type="SUPFAM" id="SSF52540">
    <property type="entry name" value="P-loop containing nucleoside triphosphate hydrolases"/>
    <property type="match status" value="2"/>
</dbReference>
<protein>
    <submittedName>
        <fullName evidence="3">Type I restriction-modification enzyme R subunit C-terminal domain-containing protein</fullName>
    </submittedName>
</protein>
<dbReference type="CDD" id="cd18032">
    <property type="entry name" value="DEXHc_RE_I_III_res"/>
    <property type="match status" value="1"/>
</dbReference>
<dbReference type="InterPro" id="IPR014001">
    <property type="entry name" value="Helicase_ATP-bd"/>
</dbReference>
<dbReference type="InterPro" id="IPR013670">
    <property type="entry name" value="EcoEI_R_C_dom"/>
</dbReference>
<dbReference type="Pfam" id="PF00271">
    <property type="entry name" value="Helicase_C"/>
    <property type="match status" value="1"/>
</dbReference>
<feature type="domain" description="Helicase ATP-binding" evidence="2">
    <location>
        <begin position="406"/>
        <end position="597"/>
    </location>
</feature>
<dbReference type="Pfam" id="PF08463">
    <property type="entry name" value="EcoEI_R_C"/>
    <property type="match status" value="1"/>
</dbReference>
<evidence type="ECO:0000259" key="2">
    <source>
        <dbReference type="PROSITE" id="PS51192"/>
    </source>
</evidence>
<dbReference type="Pfam" id="PF04313">
    <property type="entry name" value="HSDR_N"/>
    <property type="match status" value="1"/>
</dbReference>
<gene>
    <name evidence="3" type="ORF">GCM10020366_17950</name>
</gene>
<dbReference type="InterPro" id="IPR007409">
    <property type="entry name" value="Restrct_endonuc_type1_HsdR_N"/>
</dbReference>
<dbReference type="SMART" id="SM00487">
    <property type="entry name" value="DEXDc"/>
    <property type="match status" value="1"/>
</dbReference>
<feature type="region of interest" description="Disordered" evidence="1">
    <location>
        <begin position="119"/>
        <end position="139"/>
    </location>
</feature>
<dbReference type="InterPro" id="IPR001650">
    <property type="entry name" value="Helicase_C-like"/>
</dbReference>
<dbReference type="Pfam" id="PF04851">
    <property type="entry name" value="ResIII"/>
    <property type="match status" value="1"/>
</dbReference>
<dbReference type="Pfam" id="PF13643">
    <property type="entry name" value="DUF4145"/>
    <property type="match status" value="1"/>
</dbReference>
<dbReference type="InterPro" id="IPR050742">
    <property type="entry name" value="Helicase_Restrict-Modif_Enz"/>
</dbReference>
<evidence type="ECO:0000313" key="3">
    <source>
        <dbReference type="EMBL" id="GAA3355920.1"/>
    </source>
</evidence>
<dbReference type="PANTHER" id="PTHR47396:SF1">
    <property type="entry name" value="ATP-DEPENDENT HELICASE IRC3-RELATED"/>
    <property type="match status" value="1"/>
</dbReference>
<evidence type="ECO:0000313" key="4">
    <source>
        <dbReference type="Proteomes" id="UP001500483"/>
    </source>
</evidence>
<evidence type="ECO:0000256" key="1">
    <source>
        <dbReference type="SAM" id="MobiDB-lite"/>
    </source>
</evidence>
<organism evidence="3 4">
    <name type="scientific">Saccharopolyspora gregorii</name>
    <dbReference type="NCBI Taxonomy" id="33914"/>
    <lineage>
        <taxon>Bacteria</taxon>
        <taxon>Bacillati</taxon>
        <taxon>Actinomycetota</taxon>
        <taxon>Actinomycetes</taxon>
        <taxon>Pseudonocardiales</taxon>
        <taxon>Pseudonocardiaceae</taxon>
        <taxon>Saccharopolyspora</taxon>
    </lineage>
</organism>
<keyword evidence="4" id="KW-1185">Reference proteome</keyword>
<dbReference type="InterPro" id="IPR027417">
    <property type="entry name" value="P-loop_NTPase"/>
</dbReference>